<keyword evidence="2" id="KW-1185">Reference proteome</keyword>
<keyword evidence="1" id="KW-0812">Transmembrane</keyword>
<dbReference type="PANTHER" id="PTHR37199:SF2">
    <property type="entry name" value="MEMBRANE LIPOPROTEIN"/>
    <property type="match status" value="1"/>
</dbReference>
<evidence type="ECO:0000256" key="1">
    <source>
        <dbReference type="SAM" id="Phobius"/>
    </source>
</evidence>
<evidence type="ECO:0000313" key="3">
    <source>
        <dbReference type="RefSeq" id="XP_022738067.1"/>
    </source>
</evidence>
<dbReference type="PANTHER" id="PTHR37199">
    <property type="entry name" value="TRANSMEMBRANE PROTEIN"/>
    <property type="match status" value="1"/>
</dbReference>
<dbReference type="KEGG" id="dzi:111290839"/>
<proteinExistence type="predicted"/>
<dbReference type="RefSeq" id="XP_022738067.1">
    <property type="nucleotide sequence ID" value="XM_022882332.1"/>
</dbReference>
<dbReference type="OrthoDB" id="1106094at2759"/>
<dbReference type="Proteomes" id="UP000515121">
    <property type="component" value="Unplaced"/>
</dbReference>
<name>A0A6P5YCH2_DURZI</name>
<keyword evidence="1" id="KW-1133">Transmembrane helix</keyword>
<accession>A0A6P5YCH2</accession>
<gene>
    <name evidence="3" type="primary">LOC111290839</name>
</gene>
<reference evidence="3" key="1">
    <citation type="submission" date="2025-08" db="UniProtKB">
        <authorList>
            <consortium name="RefSeq"/>
        </authorList>
    </citation>
    <scope>IDENTIFICATION</scope>
    <source>
        <tissue evidence="3">Fruit stalk</tissue>
    </source>
</reference>
<dbReference type="AlphaFoldDB" id="A0A6P5YCH2"/>
<keyword evidence="1" id="KW-0472">Membrane</keyword>
<sequence length="106" mass="11225">MLISLTENHTVHQYHYSRLGEEHRETERKNMIRELRVSTHQDAGGIGGLFLVFWAALITLSLISAIIFSCADGVSKDKTTSGETNFYGGGCAAGCGGAECGAACGG</sequence>
<feature type="transmembrane region" description="Helical" evidence="1">
    <location>
        <begin position="46"/>
        <end position="68"/>
    </location>
</feature>
<protein>
    <submittedName>
        <fullName evidence="3">Uncharacterized protein LOC111290839</fullName>
    </submittedName>
</protein>
<organism evidence="2 3">
    <name type="scientific">Durio zibethinus</name>
    <name type="common">Durian</name>
    <dbReference type="NCBI Taxonomy" id="66656"/>
    <lineage>
        <taxon>Eukaryota</taxon>
        <taxon>Viridiplantae</taxon>
        <taxon>Streptophyta</taxon>
        <taxon>Embryophyta</taxon>
        <taxon>Tracheophyta</taxon>
        <taxon>Spermatophyta</taxon>
        <taxon>Magnoliopsida</taxon>
        <taxon>eudicotyledons</taxon>
        <taxon>Gunneridae</taxon>
        <taxon>Pentapetalae</taxon>
        <taxon>rosids</taxon>
        <taxon>malvids</taxon>
        <taxon>Malvales</taxon>
        <taxon>Malvaceae</taxon>
        <taxon>Helicteroideae</taxon>
        <taxon>Durio</taxon>
    </lineage>
</organism>
<dbReference type="GeneID" id="111290839"/>
<evidence type="ECO:0000313" key="2">
    <source>
        <dbReference type="Proteomes" id="UP000515121"/>
    </source>
</evidence>